<evidence type="ECO:0000256" key="12">
    <source>
        <dbReference type="ARBA" id="ARBA00023211"/>
    </source>
</evidence>
<dbReference type="SUPFAM" id="SSF55821">
    <property type="entry name" value="YrdC/RibB"/>
    <property type="match status" value="1"/>
</dbReference>
<dbReference type="Pfam" id="PF00926">
    <property type="entry name" value="DHBP_synthase"/>
    <property type="match status" value="1"/>
</dbReference>
<accession>A0A1F6T544</accession>
<evidence type="ECO:0000313" key="16">
    <source>
        <dbReference type="EMBL" id="OGI40267.1"/>
    </source>
</evidence>
<feature type="site" description="Essential for catalytic activity" evidence="14">
    <location>
        <position position="129"/>
    </location>
</feature>
<organism evidence="16 17">
    <name type="scientific">Candidatus Muproteobacteria bacterium RBG_16_62_13</name>
    <dbReference type="NCBI Taxonomy" id="1817756"/>
    <lineage>
        <taxon>Bacteria</taxon>
        <taxon>Pseudomonadati</taxon>
        <taxon>Pseudomonadota</taxon>
        <taxon>Candidatus Muproteobacteria</taxon>
    </lineage>
</organism>
<comment type="subunit">
    <text evidence="14">Homodimer.</text>
</comment>
<evidence type="ECO:0000256" key="13">
    <source>
        <dbReference type="ARBA" id="ARBA00023239"/>
    </source>
</evidence>
<comment type="similarity">
    <text evidence="5">In the N-terminal section; belongs to the DHBP synthase family.</text>
</comment>
<comment type="pathway">
    <text evidence="4 14">Cofactor biosynthesis; riboflavin biosynthesis; 2-hydroxy-3-oxobutyl phosphate from D-ribulose 5-phosphate: step 1/1.</text>
</comment>
<dbReference type="Gene3D" id="3.90.870.10">
    <property type="entry name" value="DHBP synthase"/>
    <property type="match status" value="1"/>
</dbReference>
<proteinExistence type="inferred from homology"/>
<feature type="binding site" evidence="14">
    <location>
        <position position="35"/>
    </location>
    <ligand>
        <name>D-ribulose 5-phosphate</name>
        <dbReference type="ChEBI" id="CHEBI:58121"/>
    </ligand>
</feature>
<evidence type="ECO:0000256" key="11">
    <source>
        <dbReference type="ARBA" id="ARBA00022842"/>
    </source>
</evidence>
<feature type="binding site" evidence="14">
    <location>
        <position position="146"/>
    </location>
    <ligand>
        <name>Mg(2+)</name>
        <dbReference type="ChEBI" id="CHEBI:18420"/>
        <label>2</label>
    </ligand>
</feature>
<gene>
    <name evidence="14" type="primary">ribB</name>
    <name evidence="16" type="ORF">A2140_02965</name>
</gene>
<reference evidence="16 17" key="1">
    <citation type="journal article" date="2016" name="Nat. Commun.">
        <title>Thousands of microbial genomes shed light on interconnected biogeochemical processes in an aquifer system.</title>
        <authorList>
            <person name="Anantharaman K."/>
            <person name="Brown C.T."/>
            <person name="Hug L.A."/>
            <person name="Sharon I."/>
            <person name="Castelle C.J."/>
            <person name="Probst A.J."/>
            <person name="Thomas B.C."/>
            <person name="Singh A."/>
            <person name="Wilkins M.J."/>
            <person name="Karaoz U."/>
            <person name="Brodie E.L."/>
            <person name="Williams K.H."/>
            <person name="Hubbard S.S."/>
            <person name="Banfield J.F."/>
        </authorList>
    </citation>
    <scope>NUCLEOTIDE SEQUENCE [LARGE SCALE GENOMIC DNA]</scope>
</reference>
<evidence type="ECO:0000256" key="8">
    <source>
        <dbReference type="ARBA" id="ARBA00018836"/>
    </source>
</evidence>
<dbReference type="NCBIfam" id="NF010626">
    <property type="entry name" value="PRK14019.1"/>
    <property type="match status" value="1"/>
</dbReference>
<feature type="binding site" evidence="14">
    <location>
        <position position="31"/>
    </location>
    <ligand>
        <name>Mg(2+)</name>
        <dbReference type="ChEBI" id="CHEBI:18420"/>
        <label>1</label>
    </ligand>
</feature>
<keyword evidence="11 14" id="KW-0460">Magnesium</keyword>
<feature type="binding site" evidence="14">
    <location>
        <begin position="143"/>
        <end position="147"/>
    </location>
    <ligand>
        <name>D-ribulose 5-phosphate</name>
        <dbReference type="ChEBI" id="CHEBI:58121"/>
    </ligand>
</feature>
<dbReference type="UniPathway" id="UPA00275">
    <property type="reaction ID" value="UER00399"/>
</dbReference>
<dbReference type="GO" id="GO:0009231">
    <property type="term" value="P:riboflavin biosynthetic process"/>
    <property type="evidence" value="ECO:0007669"/>
    <property type="project" value="UniProtKB-UniRule"/>
</dbReference>
<evidence type="ECO:0000256" key="7">
    <source>
        <dbReference type="ARBA" id="ARBA00012153"/>
    </source>
</evidence>
<evidence type="ECO:0000256" key="14">
    <source>
        <dbReference type="HAMAP-Rule" id="MF_00180"/>
    </source>
</evidence>
<protein>
    <recommendedName>
        <fullName evidence="8 14">3,4-dihydroxy-2-butanone 4-phosphate synthase</fullName>
        <shortName evidence="14">DHBP synthase</shortName>
        <ecNumber evidence="7 14">4.1.99.12</ecNumber>
    </recommendedName>
</protein>
<dbReference type="InterPro" id="IPR032677">
    <property type="entry name" value="GTP_cyclohydro_II"/>
</dbReference>
<feature type="domain" description="GTP cyclohydrolase II" evidence="15">
    <location>
        <begin position="211"/>
        <end position="369"/>
    </location>
</feature>
<evidence type="ECO:0000313" key="17">
    <source>
        <dbReference type="Proteomes" id="UP000178379"/>
    </source>
</evidence>
<keyword evidence="13 14" id="KW-0456">Lyase</keyword>
<dbReference type="InterPro" id="IPR017945">
    <property type="entry name" value="DHBP_synth_RibB-like_a/b_dom"/>
</dbReference>
<name>A0A1F6T544_9PROT</name>
<keyword evidence="9 14" id="KW-0686">Riboflavin biosynthesis</keyword>
<dbReference type="GO" id="GO:0003935">
    <property type="term" value="F:GTP cyclohydrolase II activity"/>
    <property type="evidence" value="ECO:0007669"/>
    <property type="project" value="TreeGrafter"/>
</dbReference>
<comment type="cofactor">
    <cofactor evidence="14">
        <name>Mg(2+)</name>
        <dbReference type="ChEBI" id="CHEBI:18420"/>
    </cofactor>
    <cofactor evidence="14">
        <name>Mn(2+)</name>
        <dbReference type="ChEBI" id="CHEBI:29035"/>
    </cofactor>
    <text evidence="14">Binds 2 divalent metal cations per subunit. Magnesium or manganese.</text>
</comment>
<evidence type="ECO:0000256" key="4">
    <source>
        <dbReference type="ARBA" id="ARBA00004904"/>
    </source>
</evidence>
<evidence type="ECO:0000256" key="9">
    <source>
        <dbReference type="ARBA" id="ARBA00022619"/>
    </source>
</evidence>
<feature type="site" description="Essential for catalytic activity" evidence="14">
    <location>
        <position position="167"/>
    </location>
</feature>
<sequence length="394" mass="42814">MQAMPISPITDIIDELRRGRMVVLMDDEDRENEGDLVIAADQVRPDDINFMATHGRGLICLTLTPERCEQLKLPQQHSGVHRKLSTAFTVSIEAAHGVTTGISAADRATTILAAVRSDAKPADLVTPGHIFPLMARSGGVLARAGHTEAGCDLARLAGRSPAAVICEIMNDDGTMARLPQLRVFADKHGLKIGTIADLIRHRMETESSVKRVSDVTMPTPYGDFRVIGYHDDIDNAVHLALVKGEVRPGKPTLVRVHVQESMLDLFTLAHRAGTWTLPSALARVAAEGEGVIVILQQAESPQKLVERLQHFQPEATGRWPQGEQRAVMRTYGLGSQILADLGVSKMRVLGHAIKAPGMSGFGLDIVEYIEASAASLSALEFPMTQKEKDKKVTR</sequence>
<dbReference type="EC" id="4.1.99.12" evidence="7 14"/>
<feature type="binding site" evidence="14">
    <location>
        <position position="31"/>
    </location>
    <ligand>
        <name>Mg(2+)</name>
        <dbReference type="ChEBI" id="CHEBI:18420"/>
        <label>2</label>
    </ligand>
</feature>
<dbReference type="PIRSF" id="PIRSF001259">
    <property type="entry name" value="RibA"/>
    <property type="match status" value="1"/>
</dbReference>
<dbReference type="InterPro" id="IPR000422">
    <property type="entry name" value="DHBP_synthase_RibB"/>
</dbReference>
<evidence type="ECO:0000259" key="15">
    <source>
        <dbReference type="Pfam" id="PF00925"/>
    </source>
</evidence>
<dbReference type="InterPro" id="IPR036144">
    <property type="entry name" value="RibA-like_sf"/>
</dbReference>
<dbReference type="GO" id="GO:0030145">
    <property type="term" value="F:manganese ion binding"/>
    <property type="evidence" value="ECO:0007669"/>
    <property type="project" value="UniProtKB-UniRule"/>
</dbReference>
<dbReference type="SUPFAM" id="SSF142695">
    <property type="entry name" value="RibA-like"/>
    <property type="match status" value="1"/>
</dbReference>
<dbReference type="STRING" id="1817756.A2140_02965"/>
<evidence type="ECO:0000256" key="5">
    <source>
        <dbReference type="ARBA" id="ARBA00005520"/>
    </source>
</evidence>
<dbReference type="Proteomes" id="UP000178379">
    <property type="component" value="Unassembled WGS sequence"/>
</dbReference>
<comment type="caution">
    <text evidence="16">The sequence shown here is derived from an EMBL/GenBank/DDBJ whole genome shotgun (WGS) entry which is preliminary data.</text>
</comment>
<comment type="similarity">
    <text evidence="14">Belongs to the DHBP synthase family.</text>
</comment>
<dbReference type="FunFam" id="3.90.870.10:FF:000001">
    <property type="entry name" value="Riboflavin biosynthesis protein RibBA"/>
    <property type="match status" value="1"/>
</dbReference>
<dbReference type="EMBL" id="MFSQ01000057">
    <property type="protein sequence ID" value="OGI40267.1"/>
    <property type="molecule type" value="Genomic_DNA"/>
</dbReference>
<comment type="catalytic activity">
    <reaction evidence="1 14">
        <text>D-ribulose 5-phosphate = (2S)-2-hydroxy-3-oxobutyl phosphate + formate + H(+)</text>
        <dbReference type="Rhea" id="RHEA:18457"/>
        <dbReference type="ChEBI" id="CHEBI:15378"/>
        <dbReference type="ChEBI" id="CHEBI:15740"/>
        <dbReference type="ChEBI" id="CHEBI:58121"/>
        <dbReference type="ChEBI" id="CHEBI:58830"/>
        <dbReference type="EC" id="4.1.99.12"/>
    </reaction>
</comment>
<dbReference type="AlphaFoldDB" id="A0A1F6T544"/>
<keyword evidence="10 14" id="KW-0479">Metal-binding</keyword>
<evidence type="ECO:0000256" key="2">
    <source>
        <dbReference type="ARBA" id="ARBA00001936"/>
    </source>
</evidence>
<dbReference type="Gene3D" id="3.40.50.10990">
    <property type="entry name" value="GTP cyclohydrolase II"/>
    <property type="match status" value="1"/>
</dbReference>
<evidence type="ECO:0000256" key="10">
    <source>
        <dbReference type="ARBA" id="ARBA00022723"/>
    </source>
</evidence>
<feature type="binding site" evidence="14">
    <location>
        <begin position="30"/>
        <end position="31"/>
    </location>
    <ligand>
        <name>D-ribulose 5-phosphate</name>
        <dbReference type="ChEBI" id="CHEBI:58121"/>
    </ligand>
</feature>
<dbReference type="HAMAP" id="MF_00180">
    <property type="entry name" value="RibB"/>
    <property type="match status" value="1"/>
</dbReference>
<dbReference type="GO" id="GO:0005829">
    <property type="term" value="C:cytosol"/>
    <property type="evidence" value="ECO:0007669"/>
    <property type="project" value="TreeGrafter"/>
</dbReference>
<dbReference type="Pfam" id="PF00925">
    <property type="entry name" value="GTP_cyclohydro2"/>
    <property type="match status" value="1"/>
</dbReference>
<dbReference type="NCBIfam" id="TIGR00506">
    <property type="entry name" value="ribB"/>
    <property type="match status" value="1"/>
</dbReference>
<dbReference type="GO" id="GO:0000287">
    <property type="term" value="F:magnesium ion binding"/>
    <property type="evidence" value="ECO:0007669"/>
    <property type="project" value="UniProtKB-UniRule"/>
</dbReference>
<comment type="function">
    <text evidence="3 14">Catalyzes the conversion of D-ribulose 5-phosphate to formate and 3,4-dihydroxy-2-butanone 4-phosphate.</text>
</comment>
<evidence type="ECO:0000256" key="1">
    <source>
        <dbReference type="ARBA" id="ARBA00000141"/>
    </source>
</evidence>
<evidence type="ECO:0000256" key="6">
    <source>
        <dbReference type="ARBA" id="ARBA00008976"/>
    </source>
</evidence>
<keyword evidence="12 14" id="KW-0464">Manganese</keyword>
<dbReference type="PANTHER" id="PTHR21327">
    <property type="entry name" value="GTP CYCLOHYDROLASE II-RELATED"/>
    <property type="match status" value="1"/>
</dbReference>
<dbReference type="GO" id="GO:0008686">
    <property type="term" value="F:3,4-dihydroxy-2-butanone-4-phosphate synthase activity"/>
    <property type="evidence" value="ECO:0007669"/>
    <property type="project" value="UniProtKB-UniRule"/>
</dbReference>
<comment type="similarity">
    <text evidence="6">In the C-terminal section; belongs to the GTP cyclohydrolase II family.</text>
</comment>
<evidence type="ECO:0000256" key="3">
    <source>
        <dbReference type="ARBA" id="ARBA00002284"/>
    </source>
</evidence>
<comment type="cofactor">
    <cofactor evidence="2">
        <name>Mn(2+)</name>
        <dbReference type="ChEBI" id="CHEBI:29035"/>
    </cofactor>
</comment>
<dbReference type="PANTHER" id="PTHR21327:SF34">
    <property type="entry name" value="3,4-DIHYDROXY-2-BUTANONE 4-PHOSPHATE SYNTHASE"/>
    <property type="match status" value="1"/>
</dbReference>